<dbReference type="Gene3D" id="2.60.40.1180">
    <property type="entry name" value="Golgi alpha-mannosidase II"/>
    <property type="match status" value="1"/>
</dbReference>
<evidence type="ECO:0000259" key="8">
    <source>
        <dbReference type="Pfam" id="PF14508"/>
    </source>
</evidence>
<protein>
    <submittedName>
        <fullName evidence="10">Alpha-glucosidase</fullName>
    </submittedName>
</protein>
<dbReference type="InterPro" id="IPR029483">
    <property type="entry name" value="GH97_C"/>
</dbReference>
<keyword evidence="6" id="KW-0732">Signal</keyword>
<evidence type="ECO:0000256" key="1">
    <source>
        <dbReference type="ARBA" id="ARBA00001913"/>
    </source>
</evidence>
<evidence type="ECO:0000256" key="2">
    <source>
        <dbReference type="ARBA" id="ARBA00011245"/>
    </source>
</evidence>
<dbReference type="RefSeq" id="WP_091210209.1">
    <property type="nucleotide sequence ID" value="NZ_FOCL01000002.1"/>
</dbReference>
<dbReference type="Proteomes" id="UP000198942">
    <property type="component" value="Unassembled WGS sequence"/>
</dbReference>
<dbReference type="Pfam" id="PF14508">
    <property type="entry name" value="GH97_N"/>
    <property type="match status" value="1"/>
</dbReference>
<dbReference type="Pfam" id="PF14509">
    <property type="entry name" value="GH97_C"/>
    <property type="match status" value="1"/>
</dbReference>
<dbReference type="AlphaFoldDB" id="A0A1H8EWN3"/>
<evidence type="ECO:0000256" key="5">
    <source>
        <dbReference type="ARBA" id="ARBA00023295"/>
    </source>
</evidence>
<dbReference type="OrthoDB" id="57532at2"/>
<sequence length="659" mass="74096">MKMKLLFMLSLCFSASVLAAQTAKNYHIKSPDGKIDLTVTTGDKIRWSVKHEDTEIITPSAISMTLQGGEVLGKSSVVKNTKASSADLYFNTPIYKKDKVHDQYNQLTINFKGDYSAVFRAYDDGVAYRFITQKKGDIIIQNEEANFNFKNDDKAWLPFVNDYRNKDKWTTSFEALYSKLKLSEVTKDSLAFLPVLVNVGDNKKAAILEADLQDYPGMYLTGNGQSLQGAFAKYPTVETTGGYANMNYVVNGRADYIAKTKGTRSFPWRVAIISTEDKQLANSDIVQKLSEPSRIKDMSWIKPGKVAWDWWNDWNITHVDFKAGINNPTYKYYIDFASANKVEYVVLDEGWSNIVDLNQISPDINLQELIDYAKQKNVGLILWTSWYALTRQTDAAMAKFSKMGIKGFKIDFIDRDDQKMVSSLYEIAQKAADNQLIVDYHGMYKPSGIQRTFPNILNFEGVKGLENVKWGVKDHPGYDVSIPFIRMLSGPMDYTPGAMRNASKANFRPVNGNPMSQGTRCHQLAMYTVFEAPLQMMADNPTAYQKEQESTDFIAAVPTTFNETVAISGKVGEYVALARRKGSTWHIGAMTNWDARDLTIDLSFLGEGTYKAVIFEDGINADRDGTDYKRTVVNLTSKDKLNIKLASGGGWAARLEKVN</sequence>
<dbReference type="SUPFAM" id="SSF51445">
    <property type="entry name" value="(Trans)glycosidases"/>
    <property type="match status" value="1"/>
</dbReference>
<dbReference type="PANTHER" id="PTHR35803:SF2">
    <property type="entry name" value="RETAINING ALPHA-GALACTOSIDASE"/>
    <property type="match status" value="1"/>
</dbReference>
<keyword evidence="5" id="KW-0326">Glycosidase</keyword>
<dbReference type="EMBL" id="FOCL01000002">
    <property type="protein sequence ID" value="SEN23810.1"/>
    <property type="molecule type" value="Genomic_DNA"/>
</dbReference>
<feature type="chain" id="PRO_5011714865" evidence="6">
    <location>
        <begin position="20"/>
        <end position="659"/>
    </location>
</feature>
<evidence type="ECO:0000256" key="6">
    <source>
        <dbReference type="SAM" id="SignalP"/>
    </source>
</evidence>
<keyword evidence="4" id="KW-0106">Calcium</keyword>
<dbReference type="InterPro" id="IPR013785">
    <property type="entry name" value="Aldolase_TIM"/>
</dbReference>
<dbReference type="InterPro" id="IPR019563">
    <property type="entry name" value="GH97_catalytic"/>
</dbReference>
<feature type="signal peptide" evidence="6">
    <location>
        <begin position="1"/>
        <end position="19"/>
    </location>
</feature>
<dbReference type="InterPro" id="IPR052720">
    <property type="entry name" value="Glycosyl_hydrolase_97"/>
</dbReference>
<dbReference type="Pfam" id="PF10566">
    <property type="entry name" value="Glyco_hydro_97"/>
    <property type="match status" value="1"/>
</dbReference>
<dbReference type="InterPro" id="IPR029486">
    <property type="entry name" value="GH97_N"/>
</dbReference>
<comment type="subunit">
    <text evidence="2">Monomer.</text>
</comment>
<dbReference type="PANTHER" id="PTHR35803">
    <property type="entry name" value="GLUCAN 1,4-ALPHA-GLUCOSIDASE SUSB-RELATED"/>
    <property type="match status" value="1"/>
</dbReference>
<feature type="domain" description="Glycosyl-hydrolase 97 C-terminal oligomerisation" evidence="9">
    <location>
        <begin position="561"/>
        <end position="655"/>
    </location>
</feature>
<evidence type="ECO:0000256" key="3">
    <source>
        <dbReference type="ARBA" id="ARBA00022801"/>
    </source>
</evidence>
<accession>A0A1H8EWN3</accession>
<dbReference type="InterPro" id="IPR017853">
    <property type="entry name" value="GH"/>
</dbReference>
<dbReference type="Gene3D" id="3.20.20.70">
    <property type="entry name" value="Aldolase class I"/>
    <property type="match status" value="1"/>
</dbReference>
<gene>
    <name evidence="10" type="ORF">SAMN05192574_102871</name>
</gene>
<evidence type="ECO:0000259" key="9">
    <source>
        <dbReference type="Pfam" id="PF14509"/>
    </source>
</evidence>
<comment type="cofactor">
    <cofactor evidence="1">
        <name>Ca(2+)</name>
        <dbReference type="ChEBI" id="CHEBI:29108"/>
    </cofactor>
</comment>
<feature type="domain" description="Glycosyl-hydrolase 97 N-terminal" evidence="8">
    <location>
        <begin position="28"/>
        <end position="292"/>
    </location>
</feature>
<dbReference type="Gene3D" id="2.70.98.10">
    <property type="match status" value="1"/>
</dbReference>
<dbReference type="InterPro" id="IPR013780">
    <property type="entry name" value="Glyco_hydro_b"/>
</dbReference>
<keyword evidence="3" id="KW-0378">Hydrolase</keyword>
<dbReference type="STRING" id="551995.SAMN05192574_102871"/>
<evidence type="ECO:0000259" key="7">
    <source>
        <dbReference type="Pfam" id="PF10566"/>
    </source>
</evidence>
<dbReference type="GO" id="GO:0016798">
    <property type="term" value="F:hydrolase activity, acting on glycosyl bonds"/>
    <property type="evidence" value="ECO:0007669"/>
    <property type="project" value="UniProtKB-KW"/>
</dbReference>
<dbReference type="GO" id="GO:0030246">
    <property type="term" value="F:carbohydrate binding"/>
    <property type="evidence" value="ECO:0007669"/>
    <property type="project" value="InterPro"/>
</dbReference>
<organism evidence="10 11">
    <name type="scientific">Mucilaginibacter gossypiicola</name>
    <dbReference type="NCBI Taxonomy" id="551995"/>
    <lineage>
        <taxon>Bacteria</taxon>
        <taxon>Pseudomonadati</taxon>
        <taxon>Bacteroidota</taxon>
        <taxon>Sphingobacteriia</taxon>
        <taxon>Sphingobacteriales</taxon>
        <taxon>Sphingobacteriaceae</taxon>
        <taxon>Mucilaginibacter</taxon>
    </lineage>
</organism>
<evidence type="ECO:0000313" key="11">
    <source>
        <dbReference type="Proteomes" id="UP000198942"/>
    </source>
</evidence>
<feature type="domain" description="Glycosyl-hydrolase 97 catalytic" evidence="7">
    <location>
        <begin position="310"/>
        <end position="462"/>
    </location>
</feature>
<evidence type="ECO:0000256" key="4">
    <source>
        <dbReference type="ARBA" id="ARBA00022837"/>
    </source>
</evidence>
<evidence type="ECO:0000313" key="10">
    <source>
        <dbReference type="EMBL" id="SEN23810.1"/>
    </source>
</evidence>
<proteinExistence type="predicted"/>
<dbReference type="InterPro" id="IPR014718">
    <property type="entry name" value="GH-type_carb-bd"/>
</dbReference>
<keyword evidence="11" id="KW-1185">Reference proteome</keyword>
<reference evidence="11" key="1">
    <citation type="submission" date="2016-10" db="EMBL/GenBank/DDBJ databases">
        <authorList>
            <person name="Varghese N."/>
            <person name="Submissions S."/>
        </authorList>
    </citation>
    <scope>NUCLEOTIDE SEQUENCE [LARGE SCALE GENOMIC DNA]</scope>
    <source>
        <strain evidence="11">Gh-48</strain>
    </source>
</reference>
<name>A0A1H8EWN3_9SPHI</name>